<dbReference type="SUPFAM" id="SSF54909">
    <property type="entry name" value="Dimeric alpha+beta barrel"/>
    <property type="match status" value="1"/>
</dbReference>
<keyword evidence="2" id="KW-1185">Reference proteome</keyword>
<dbReference type="InterPro" id="IPR008000">
    <property type="entry name" value="Rham/fucose_mutarotase"/>
</dbReference>
<protein>
    <submittedName>
        <fullName evidence="1">L-rhamnose mutarotase</fullName>
    </submittedName>
</protein>
<sequence length="106" mass="12293">MQRVCFTLQVRPECIDEYRTRHSAVWPEMQQALRETGWHNYSLFLKPDGMLIGYLETEDFAAAQAAMDQREINAAWQASMGDLFEPMDGRRPDEAMVALPEVFHLD</sequence>
<dbReference type="Gene3D" id="3.30.70.100">
    <property type="match status" value="1"/>
</dbReference>
<dbReference type="RefSeq" id="WP_342024575.1">
    <property type="nucleotide sequence ID" value="NZ_CP151657.1"/>
</dbReference>
<evidence type="ECO:0000313" key="2">
    <source>
        <dbReference type="Proteomes" id="UP001448858"/>
    </source>
</evidence>
<evidence type="ECO:0000313" key="1">
    <source>
        <dbReference type="EMBL" id="WZP16976.1"/>
    </source>
</evidence>
<proteinExistence type="predicted"/>
<organism evidence="1 2">
    <name type="scientific">Arthrobacter citreus</name>
    <dbReference type="NCBI Taxonomy" id="1670"/>
    <lineage>
        <taxon>Bacteria</taxon>
        <taxon>Bacillati</taxon>
        <taxon>Actinomycetota</taxon>
        <taxon>Actinomycetes</taxon>
        <taxon>Micrococcales</taxon>
        <taxon>Micrococcaceae</taxon>
        <taxon>Arthrobacter</taxon>
    </lineage>
</organism>
<dbReference type="Proteomes" id="UP001448858">
    <property type="component" value="Chromosome"/>
</dbReference>
<accession>A0ABZ2ZXV6</accession>
<dbReference type="InterPro" id="IPR011008">
    <property type="entry name" value="Dimeric_a/b-barrel"/>
</dbReference>
<name>A0ABZ2ZXV6_9MICC</name>
<gene>
    <name evidence="1" type="ORF">AAE021_05280</name>
</gene>
<dbReference type="PANTHER" id="PTHR34389">
    <property type="entry name" value="L-RHAMNOSE MUTAROTASE"/>
    <property type="match status" value="1"/>
</dbReference>
<dbReference type="Pfam" id="PF05336">
    <property type="entry name" value="rhaM"/>
    <property type="match status" value="1"/>
</dbReference>
<reference evidence="1 2" key="1">
    <citation type="submission" date="2024-04" db="EMBL/GenBank/DDBJ databases">
        <title>Arthrobacter sp. from Plains bison fecal sample.</title>
        <authorList>
            <person name="Ruzzini A."/>
        </authorList>
    </citation>
    <scope>NUCLEOTIDE SEQUENCE [LARGE SCALE GENOMIC DNA]</scope>
    <source>
        <strain evidence="1 2">EINP1</strain>
    </source>
</reference>
<dbReference type="PANTHER" id="PTHR34389:SF2">
    <property type="entry name" value="L-RHAMNOSE MUTAROTASE"/>
    <property type="match status" value="1"/>
</dbReference>
<dbReference type="EMBL" id="CP151657">
    <property type="protein sequence ID" value="WZP16976.1"/>
    <property type="molecule type" value="Genomic_DNA"/>
</dbReference>